<dbReference type="PANTHER" id="PTHR44757">
    <property type="entry name" value="DIGUANYLATE CYCLASE DGCP"/>
    <property type="match status" value="1"/>
</dbReference>
<dbReference type="CDD" id="cd00130">
    <property type="entry name" value="PAS"/>
    <property type="match status" value="1"/>
</dbReference>
<dbReference type="InterPro" id="IPR001610">
    <property type="entry name" value="PAC"/>
</dbReference>
<evidence type="ECO:0000313" key="5">
    <source>
        <dbReference type="EMBL" id="CAA9483293.1"/>
    </source>
</evidence>
<evidence type="ECO:0000256" key="1">
    <source>
        <dbReference type="SAM" id="MobiDB-lite"/>
    </source>
</evidence>
<dbReference type="PROSITE" id="PS50113">
    <property type="entry name" value="PAC"/>
    <property type="match status" value="1"/>
</dbReference>
<protein>
    <submittedName>
        <fullName evidence="5">Uncharacterized protein</fullName>
    </submittedName>
</protein>
<dbReference type="InterPro" id="IPR035965">
    <property type="entry name" value="PAS-like_dom_sf"/>
</dbReference>
<organism evidence="5">
    <name type="scientific">uncultured Solirubrobacteraceae bacterium</name>
    <dbReference type="NCBI Taxonomy" id="1162706"/>
    <lineage>
        <taxon>Bacteria</taxon>
        <taxon>Bacillati</taxon>
        <taxon>Actinomycetota</taxon>
        <taxon>Thermoleophilia</taxon>
        <taxon>Solirubrobacterales</taxon>
        <taxon>Solirubrobacteraceae</taxon>
        <taxon>environmental samples</taxon>
    </lineage>
</organism>
<dbReference type="NCBIfam" id="TIGR00254">
    <property type="entry name" value="GGDEF"/>
    <property type="match status" value="1"/>
</dbReference>
<dbReference type="AlphaFoldDB" id="A0A6J4S5H7"/>
<dbReference type="Pfam" id="PF00990">
    <property type="entry name" value="GGDEF"/>
    <property type="match status" value="1"/>
</dbReference>
<dbReference type="InterPro" id="IPR029787">
    <property type="entry name" value="Nucleotide_cyclase"/>
</dbReference>
<dbReference type="SMART" id="SM00267">
    <property type="entry name" value="GGDEF"/>
    <property type="match status" value="1"/>
</dbReference>
<evidence type="ECO:0000259" key="3">
    <source>
        <dbReference type="PROSITE" id="PS50113"/>
    </source>
</evidence>
<accession>A0A6J4S5H7</accession>
<name>A0A6J4S5H7_9ACTN</name>
<feature type="domain" description="PAC" evidence="3">
    <location>
        <begin position="241"/>
        <end position="293"/>
    </location>
</feature>
<feature type="domain" description="PAS" evidence="2">
    <location>
        <begin position="167"/>
        <end position="237"/>
    </location>
</feature>
<dbReference type="PROSITE" id="PS50112">
    <property type="entry name" value="PAS"/>
    <property type="match status" value="1"/>
</dbReference>
<proteinExistence type="predicted"/>
<dbReference type="PANTHER" id="PTHR44757:SF2">
    <property type="entry name" value="BIOFILM ARCHITECTURE MAINTENANCE PROTEIN MBAA"/>
    <property type="match status" value="1"/>
</dbReference>
<evidence type="ECO:0000259" key="4">
    <source>
        <dbReference type="PROSITE" id="PS50887"/>
    </source>
</evidence>
<reference evidence="5" key="1">
    <citation type="submission" date="2020-02" db="EMBL/GenBank/DDBJ databases">
        <authorList>
            <person name="Meier V. D."/>
        </authorList>
    </citation>
    <scope>NUCLEOTIDE SEQUENCE</scope>
    <source>
        <strain evidence="5">AVDCRST_MAG65</strain>
    </source>
</reference>
<dbReference type="InterPro" id="IPR052155">
    <property type="entry name" value="Biofilm_reg_signaling"/>
</dbReference>
<dbReference type="Gene3D" id="3.30.70.270">
    <property type="match status" value="1"/>
</dbReference>
<sequence>MPLRHAAAGPRTRLAALDRLGEPVIITRPDGRTTYANLAARDLAAALGIGQAGGADTSPEVAAVDGDGAALHADRRPTELTRLTGRPCDGVEIAVMGRDGRRHRLGVTTRRTTDDGPPYGVVATYAAIADPAALRAHTNGGSPTGASSVARADGDLGGSDSRALRHARDLFTTVFHQAPIGMALVDPVGRWLLVNQALCDLVGYSETELLERTLHDITHPDDLPGQLALMEELLAGRRSTYQLDKRYLHADGHVIWASISVSAVRDETGAPLHLVGQIVDISERHGSEQRLQHLADHDPLTGVLNRRRFEEELIRQLDRCRRYDERATLVKIDLDLFKDINDSFGHAVGDEALQAIAAALLGHVRSSDVLARVGGDEFAALLVGVGPDRAGVAAAGLAAVVRALDGPAPVTISVGATVLGADDQADAALMRADEALHRVKREGRDGALVAPSASPPFPD</sequence>
<feature type="domain" description="GGDEF" evidence="4">
    <location>
        <begin position="325"/>
        <end position="452"/>
    </location>
</feature>
<evidence type="ECO:0000259" key="2">
    <source>
        <dbReference type="PROSITE" id="PS50112"/>
    </source>
</evidence>
<gene>
    <name evidence="5" type="ORF">AVDCRST_MAG65-1585</name>
</gene>
<dbReference type="SUPFAM" id="SSF55785">
    <property type="entry name" value="PYP-like sensor domain (PAS domain)"/>
    <property type="match status" value="1"/>
</dbReference>
<feature type="region of interest" description="Disordered" evidence="1">
    <location>
        <begin position="136"/>
        <end position="160"/>
    </location>
</feature>
<dbReference type="SUPFAM" id="SSF55073">
    <property type="entry name" value="Nucleotide cyclase"/>
    <property type="match status" value="1"/>
</dbReference>
<dbReference type="NCBIfam" id="TIGR00229">
    <property type="entry name" value="sensory_box"/>
    <property type="match status" value="1"/>
</dbReference>
<dbReference type="InterPro" id="IPR000700">
    <property type="entry name" value="PAS-assoc_C"/>
</dbReference>
<dbReference type="FunFam" id="3.30.70.270:FF:000001">
    <property type="entry name" value="Diguanylate cyclase domain protein"/>
    <property type="match status" value="1"/>
</dbReference>
<dbReference type="InterPro" id="IPR043128">
    <property type="entry name" value="Rev_trsase/Diguanyl_cyclase"/>
</dbReference>
<dbReference type="InterPro" id="IPR013655">
    <property type="entry name" value="PAS_fold_3"/>
</dbReference>
<dbReference type="CDD" id="cd01949">
    <property type="entry name" value="GGDEF"/>
    <property type="match status" value="1"/>
</dbReference>
<dbReference type="InterPro" id="IPR000160">
    <property type="entry name" value="GGDEF_dom"/>
</dbReference>
<dbReference type="InterPro" id="IPR000014">
    <property type="entry name" value="PAS"/>
</dbReference>
<dbReference type="Gene3D" id="3.30.450.20">
    <property type="entry name" value="PAS domain"/>
    <property type="match status" value="1"/>
</dbReference>
<dbReference type="SMART" id="SM00091">
    <property type="entry name" value="PAS"/>
    <property type="match status" value="2"/>
</dbReference>
<dbReference type="SMART" id="SM00086">
    <property type="entry name" value="PAC"/>
    <property type="match status" value="1"/>
</dbReference>
<dbReference type="EMBL" id="CADCVL010000261">
    <property type="protein sequence ID" value="CAA9483293.1"/>
    <property type="molecule type" value="Genomic_DNA"/>
</dbReference>
<dbReference type="PROSITE" id="PS50887">
    <property type="entry name" value="GGDEF"/>
    <property type="match status" value="1"/>
</dbReference>
<dbReference type="Pfam" id="PF08447">
    <property type="entry name" value="PAS_3"/>
    <property type="match status" value="1"/>
</dbReference>